<dbReference type="SUPFAM" id="SSF53271">
    <property type="entry name" value="PRTase-like"/>
    <property type="match status" value="1"/>
</dbReference>
<dbReference type="Proteomes" id="UP000001741">
    <property type="component" value="Chromosome"/>
</dbReference>
<evidence type="ECO:0000256" key="1">
    <source>
        <dbReference type="ARBA" id="ARBA00003769"/>
    </source>
</evidence>
<dbReference type="GO" id="GO:0046132">
    <property type="term" value="P:pyrimidine ribonucleoside biosynthetic process"/>
    <property type="evidence" value="ECO:0007669"/>
    <property type="project" value="TreeGrafter"/>
</dbReference>
<evidence type="ECO:0000256" key="9">
    <source>
        <dbReference type="HAMAP-Rule" id="MF_01208"/>
    </source>
</evidence>
<evidence type="ECO:0000256" key="6">
    <source>
        <dbReference type="ARBA" id="ARBA00022676"/>
    </source>
</evidence>
<keyword evidence="8 9" id="KW-0665">Pyrimidine biosynthesis</keyword>
<dbReference type="GO" id="GO:0006207">
    <property type="term" value="P:'de novo' pyrimidine nucleobase biosynthetic process"/>
    <property type="evidence" value="ECO:0007669"/>
    <property type="project" value="TreeGrafter"/>
</dbReference>
<dbReference type="Gene3D" id="3.40.50.2020">
    <property type="match status" value="1"/>
</dbReference>
<sequence>MDTDPLVSCENLTSIVNLEHLMTTPVSFHPQAFIELALSRGVLKFGEFTLKSGRVSPYFFNAGLLNDGEALSLLAQGYADKLTQCENVDVIFGPAYKGIPFVAATAVALSQTHNKSVPWGFNRKEAKDHGEGGVLVGAAVEGKKVWIIDDVITAGTAIREVVTILKNAGATIAGVLVALDRQERGQGELSAIQEVQKELEIPVHALITMKDLMDYLEAKGEKEALANMQAYREKYGI</sequence>
<comment type="catalytic activity">
    <reaction evidence="9">
        <text>orotidine 5'-phosphate + diphosphate = orotate + 5-phospho-alpha-D-ribose 1-diphosphate</text>
        <dbReference type="Rhea" id="RHEA:10380"/>
        <dbReference type="ChEBI" id="CHEBI:30839"/>
        <dbReference type="ChEBI" id="CHEBI:33019"/>
        <dbReference type="ChEBI" id="CHEBI:57538"/>
        <dbReference type="ChEBI" id="CHEBI:58017"/>
        <dbReference type="EC" id="2.4.2.10"/>
    </reaction>
</comment>
<dbReference type="GO" id="GO:0044205">
    <property type="term" value="P:'de novo' UMP biosynthetic process"/>
    <property type="evidence" value="ECO:0007669"/>
    <property type="project" value="UniProtKB-UniRule"/>
</dbReference>
<dbReference type="HOGENOM" id="CLU_074878_0_1_6"/>
<reference evidence="11 12" key="1">
    <citation type="journal article" date="2008" name="PLoS ONE">
        <title>Comparative analysis of Acinetobacters: three genomes for three lifestyles.</title>
        <authorList>
            <person name="Vallenet D."/>
            <person name="Nordmann P."/>
            <person name="Barbe V."/>
            <person name="Poirel L."/>
            <person name="Mangenot S."/>
            <person name="Bataille E."/>
            <person name="Dossat C."/>
            <person name="Gas S."/>
            <person name="Kreimeyer A."/>
            <person name="Lenoble P."/>
            <person name="Oztas S."/>
            <person name="Poulain J."/>
            <person name="Segurens B."/>
            <person name="Robert C."/>
            <person name="Abergel C."/>
            <person name="Claverie J.M."/>
            <person name="Raoult D."/>
            <person name="Medigue C."/>
            <person name="Weissenbach J."/>
            <person name="Cruveiller S."/>
        </authorList>
    </citation>
    <scope>NUCLEOTIDE SEQUENCE [LARGE SCALE GENOMIC DNA]</scope>
    <source>
        <strain evidence="11 12">SDF</strain>
    </source>
</reference>
<protein>
    <recommendedName>
        <fullName evidence="5 9">Orotate phosphoribosyltransferase</fullName>
        <shortName evidence="9">OPRT</shortName>
        <shortName evidence="9">OPRTase</shortName>
        <ecNumber evidence="5 9">2.4.2.10</ecNumber>
    </recommendedName>
</protein>
<dbReference type="InterPro" id="IPR000836">
    <property type="entry name" value="PRTase_dom"/>
</dbReference>
<feature type="binding site" evidence="9">
    <location>
        <position position="129"/>
    </location>
    <ligand>
        <name>5-phospho-alpha-D-ribose 1-diphosphate</name>
        <dbReference type="ChEBI" id="CHEBI:58017"/>
        <note>ligand shared between dimeric partners</note>
    </ligand>
</feature>
<feature type="binding site" evidence="9">
    <location>
        <position position="123"/>
    </location>
    <ligand>
        <name>5-phospho-alpha-D-ribose 1-diphosphate</name>
        <dbReference type="ChEBI" id="CHEBI:58017"/>
        <note>ligand shared between dimeric partners</note>
    </ligand>
</feature>
<dbReference type="GO" id="GO:0004588">
    <property type="term" value="F:orotate phosphoribosyltransferase activity"/>
    <property type="evidence" value="ECO:0007669"/>
    <property type="project" value="UniProtKB-UniRule"/>
</dbReference>
<comment type="pathway">
    <text evidence="2 9">Pyrimidine metabolism; UMP biosynthesis via de novo pathway; UMP from orotate: step 1/2.</text>
</comment>
<feature type="binding site" description="in other chain" evidence="9">
    <location>
        <begin position="96"/>
        <end position="97"/>
    </location>
    <ligand>
        <name>5-phospho-alpha-D-ribose 1-diphosphate</name>
        <dbReference type="ChEBI" id="CHEBI:58017"/>
        <note>ligand shared between dimeric partners</note>
    </ligand>
</feature>
<comment type="subunit">
    <text evidence="4 9">Homodimer.</text>
</comment>
<dbReference type="UniPathway" id="UPA00070">
    <property type="reaction ID" value="UER00119"/>
</dbReference>
<dbReference type="EMBL" id="CU468230">
    <property type="protein sequence ID" value="CAP02743.1"/>
    <property type="molecule type" value="Genomic_DNA"/>
</dbReference>
<dbReference type="GO" id="GO:0005737">
    <property type="term" value="C:cytoplasm"/>
    <property type="evidence" value="ECO:0007669"/>
    <property type="project" value="TreeGrafter"/>
</dbReference>
<comment type="similarity">
    <text evidence="3 9">Belongs to the purine/pyrimidine phosphoribosyltransferase family. PyrE subfamily.</text>
</comment>
<organism evidence="11 12">
    <name type="scientific">Acinetobacter baumannii (strain SDF)</name>
    <dbReference type="NCBI Taxonomy" id="509170"/>
    <lineage>
        <taxon>Bacteria</taxon>
        <taxon>Pseudomonadati</taxon>
        <taxon>Pseudomonadota</taxon>
        <taxon>Gammaproteobacteria</taxon>
        <taxon>Moraxellales</taxon>
        <taxon>Moraxellaceae</taxon>
        <taxon>Acinetobacter</taxon>
        <taxon>Acinetobacter calcoaceticus/baumannii complex</taxon>
    </lineage>
</organism>
<proteinExistence type="inferred from homology"/>
<dbReference type="EC" id="2.4.2.10" evidence="5 9"/>
<evidence type="ECO:0000259" key="10">
    <source>
        <dbReference type="Pfam" id="PF00156"/>
    </source>
</evidence>
<feature type="binding site" evidence="9">
    <location>
        <position position="153"/>
    </location>
    <ligand>
        <name>orotate</name>
        <dbReference type="ChEBI" id="CHEBI:30839"/>
    </ligand>
</feature>
<evidence type="ECO:0000256" key="7">
    <source>
        <dbReference type="ARBA" id="ARBA00022679"/>
    </source>
</evidence>
<evidence type="ECO:0000256" key="3">
    <source>
        <dbReference type="ARBA" id="ARBA00006340"/>
    </source>
</evidence>
<keyword evidence="6 9" id="KW-0328">Glycosyltransferase</keyword>
<feature type="domain" description="Phosphoribosyltransferase" evidence="10">
    <location>
        <begin position="74"/>
        <end position="185"/>
    </location>
</feature>
<comment type="cofactor">
    <cofactor evidence="9">
        <name>Mg(2+)</name>
        <dbReference type="ChEBI" id="CHEBI:18420"/>
    </cofactor>
</comment>
<evidence type="ECO:0000256" key="4">
    <source>
        <dbReference type="ARBA" id="ARBA00011738"/>
    </source>
</evidence>
<dbReference type="PANTHER" id="PTHR46683:SF1">
    <property type="entry name" value="OROTATE PHOSPHORIBOSYLTRANSFERASE 1-RELATED"/>
    <property type="match status" value="1"/>
</dbReference>
<dbReference type="PANTHER" id="PTHR46683">
    <property type="entry name" value="OROTATE PHOSPHORIBOSYLTRANSFERASE 1-RELATED"/>
    <property type="match status" value="1"/>
</dbReference>
<dbReference type="Pfam" id="PF00156">
    <property type="entry name" value="Pribosyltran"/>
    <property type="match status" value="1"/>
</dbReference>
<dbReference type="HAMAP" id="MF_01208">
    <property type="entry name" value="PyrE"/>
    <property type="match status" value="1"/>
</dbReference>
<dbReference type="InterPro" id="IPR029057">
    <property type="entry name" value="PRTase-like"/>
</dbReference>
<accession>B0VP07</accession>
<feature type="binding site" evidence="9">
    <location>
        <position position="127"/>
    </location>
    <ligand>
        <name>5-phospho-alpha-D-ribose 1-diphosphate</name>
        <dbReference type="ChEBI" id="CHEBI:58017"/>
        <note>ligand shared between dimeric partners</note>
    </ligand>
</feature>
<dbReference type="CDD" id="cd06223">
    <property type="entry name" value="PRTases_typeI"/>
    <property type="match status" value="1"/>
</dbReference>
<dbReference type="FunFam" id="3.40.50.2020:FF:000008">
    <property type="entry name" value="Orotate phosphoribosyltransferase"/>
    <property type="match status" value="1"/>
</dbReference>
<feature type="binding site" evidence="9">
    <location>
        <position position="181"/>
    </location>
    <ligand>
        <name>orotate</name>
        <dbReference type="ChEBI" id="CHEBI:30839"/>
    </ligand>
</feature>
<feature type="binding site" description="in other chain" evidence="9">
    <location>
        <position position="124"/>
    </location>
    <ligand>
        <name>5-phospho-alpha-D-ribose 1-diphosphate</name>
        <dbReference type="ChEBI" id="CHEBI:58017"/>
        <note>ligand shared between dimeric partners</note>
    </ligand>
</feature>
<feature type="binding site" evidence="9">
    <location>
        <begin position="59"/>
        <end position="60"/>
    </location>
    <ligand>
        <name>orotate</name>
        <dbReference type="ChEBI" id="CHEBI:30839"/>
    </ligand>
</feature>
<dbReference type="KEGG" id="abm:ABSDF3480"/>
<keyword evidence="7 9" id="KW-0808">Transferase</keyword>
<dbReference type="AlphaFoldDB" id="B0VP07"/>
<dbReference type="GO" id="GO:0000287">
    <property type="term" value="F:magnesium ion binding"/>
    <property type="evidence" value="ECO:0007669"/>
    <property type="project" value="UniProtKB-UniRule"/>
</dbReference>
<evidence type="ECO:0000313" key="12">
    <source>
        <dbReference type="Proteomes" id="UP000001741"/>
    </source>
</evidence>
<dbReference type="InterPro" id="IPR023031">
    <property type="entry name" value="OPRT"/>
</dbReference>
<evidence type="ECO:0000256" key="5">
    <source>
        <dbReference type="ARBA" id="ARBA00011971"/>
    </source>
</evidence>
<evidence type="ECO:0000313" key="11">
    <source>
        <dbReference type="EMBL" id="CAP02743.1"/>
    </source>
</evidence>
<keyword evidence="9" id="KW-0460">Magnesium</keyword>
<evidence type="ECO:0000256" key="8">
    <source>
        <dbReference type="ARBA" id="ARBA00022975"/>
    </source>
</evidence>
<name>B0VP07_ACIBS</name>
<feature type="binding site" description="in other chain" evidence="9">
    <location>
        <position position="51"/>
    </location>
    <ligand>
        <name>5-phospho-alpha-D-ribose 1-diphosphate</name>
        <dbReference type="ChEBI" id="CHEBI:58017"/>
        <note>ligand shared between dimeric partners</note>
    </ligand>
</feature>
<feature type="binding site" description="in other chain" evidence="9">
    <location>
        <begin position="149"/>
        <end position="157"/>
    </location>
    <ligand>
        <name>5-phospho-alpha-D-ribose 1-diphosphate</name>
        <dbReference type="ChEBI" id="CHEBI:58017"/>
        <note>ligand shared between dimeric partners</note>
    </ligand>
</feature>
<gene>
    <name evidence="9 11" type="primary">pyrE</name>
    <name evidence="11" type="ordered locus">ABSDF3480</name>
</gene>
<dbReference type="NCBIfam" id="TIGR00336">
    <property type="entry name" value="pyrE"/>
    <property type="match status" value="1"/>
</dbReference>
<comment type="function">
    <text evidence="1 9">Catalyzes the transfer of a ribosyl phosphate group from 5-phosphoribose 1-diphosphate to orotate, leading to the formation of orotidine monophosphate (OMP).</text>
</comment>
<evidence type="ECO:0000256" key="2">
    <source>
        <dbReference type="ARBA" id="ARBA00004889"/>
    </source>
</evidence>
<dbReference type="InterPro" id="IPR004467">
    <property type="entry name" value="Or_phspho_trans_dom"/>
</dbReference>